<dbReference type="Proteomes" id="UP000640509">
    <property type="component" value="Unassembled WGS sequence"/>
</dbReference>
<reference evidence="3" key="1">
    <citation type="journal article" date="2019" name="Int. J. Syst. Evol. Microbiol.">
        <title>The Global Catalogue of Microorganisms (GCM) 10K type strain sequencing project: providing services to taxonomists for standard genome sequencing and annotation.</title>
        <authorList>
            <consortium name="The Broad Institute Genomics Platform"/>
            <consortium name="The Broad Institute Genome Sequencing Center for Infectious Disease"/>
            <person name="Wu L."/>
            <person name="Ma J."/>
        </authorList>
    </citation>
    <scope>NUCLEOTIDE SEQUENCE [LARGE SCALE GENOMIC DNA]</scope>
    <source>
        <strain evidence="3">CGMCC 1.15419</strain>
    </source>
</reference>
<protein>
    <submittedName>
        <fullName evidence="2">Uncharacterized protein</fullName>
    </submittedName>
</protein>
<keyword evidence="3" id="KW-1185">Reference proteome</keyword>
<evidence type="ECO:0000313" key="2">
    <source>
        <dbReference type="EMBL" id="GGF74461.1"/>
    </source>
</evidence>
<gene>
    <name evidence="2" type="ORF">GCM10011402_28880</name>
</gene>
<comment type="caution">
    <text evidence="2">The sequence shown here is derived from an EMBL/GenBank/DDBJ whole genome shotgun (WGS) entry which is preliminary data.</text>
</comment>
<evidence type="ECO:0000256" key="1">
    <source>
        <dbReference type="SAM" id="MobiDB-lite"/>
    </source>
</evidence>
<feature type="region of interest" description="Disordered" evidence="1">
    <location>
        <begin position="1"/>
        <end position="23"/>
    </location>
</feature>
<evidence type="ECO:0000313" key="3">
    <source>
        <dbReference type="Proteomes" id="UP000640509"/>
    </source>
</evidence>
<name>A0ABQ1VKH3_9RHOB</name>
<sequence>MPGSPLLDLAPDHPTATTFAKMKTGKKAERLDALFKGDGDLRSALAFNEEQAAKIAAWLPEGMK</sequence>
<organism evidence="2 3">
    <name type="scientific">Paracoccus acridae</name>
    <dbReference type="NCBI Taxonomy" id="1795310"/>
    <lineage>
        <taxon>Bacteria</taxon>
        <taxon>Pseudomonadati</taxon>
        <taxon>Pseudomonadota</taxon>
        <taxon>Alphaproteobacteria</taxon>
        <taxon>Rhodobacterales</taxon>
        <taxon>Paracoccaceae</taxon>
        <taxon>Paracoccus</taxon>
    </lineage>
</organism>
<proteinExistence type="predicted"/>
<accession>A0ABQ1VKH3</accession>
<dbReference type="EMBL" id="BMIV01000011">
    <property type="protein sequence ID" value="GGF74461.1"/>
    <property type="molecule type" value="Genomic_DNA"/>
</dbReference>